<evidence type="ECO:0000313" key="2">
    <source>
        <dbReference type="Proteomes" id="UP000790377"/>
    </source>
</evidence>
<dbReference type="EMBL" id="MU268575">
    <property type="protein sequence ID" value="KAH7904185.1"/>
    <property type="molecule type" value="Genomic_DNA"/>
</dbReference>
<evidence type="ECO:0000313" key="1">
    <source>
        <dbReference type="EMBL" id="KAH7904185.1"/>
    </source>
</evidence>
<reference evidence="1" key="1">
    <citation type="journal article" date="2021" name="New Phytol.">
        <title>Evolutionary innovations through gain and loss of genes in the ectomycorrhizal Boletales.</title>
        <authorList>
            <person name="Wu G."/>
            <person name="Miyauchi S."/>
            <person name="Morin E."/>
            <person name="Kuo A."/>
            <person name="Drula E."/>
            <person name="Varga T."/>
            <person name="Kohler A."/>
            <person name="Feng B."/>
            <person name="Cao Y."/>
            <person name="Lipzen A."/>
            <person name="Daum C."/>
            <person name="Hundley H."/>
            <person name="Pangilinan J."/>
            <person name="Johnson J."/>
            <person name="Barry K."/>
            <person name="LaButti K."/>
            <person name="Ng V."/>
            <person name="Ahrendt S."/>
            <person name="Min B."/>
            <person name="Choi I.G."/>
            <person name="Park H."/>
            <person name="Plett J.M."/>
            <person name="Magnuson J."/>
            <person name="Spatafora J.W."/>
            <person name="Nagy L.G."/>
            <person name="Henrissat B."/>
            <person name="Grigoriev I.V."/>
            <person name="Yang Z.L."/>
            <person name="Xu J."/>
            <person name="Martin F.M."/>
        </authorList>
    </citation>
    <scope>NUCLEOTIDE SEQUENCE</scope>
    <source>
        <strain evidence="1">ATCC 28755</strain>
    </source>
</reference>
<name>A0ACB7ZSY0_9AGAM</name>
<organism evidence="1 2">
    <name type="scientific">Hygrophoropsis aurantiaca</name>
    <dbReference type="NCBI Taxonomy" id="72124"/>
    <lineage>
        <taxon>Eukaryota</taxon>
        <taxon>Fungi</taxon>
        <taxon>Dikarya</taxon>
        <taxon>Basidiomycota</taxon>
        <taxon>Agaricomycotina</taxon>
        <taxon>Agaricomycetes</taxon>
        <taxon>Agaricomycetidae</taxon>
        <taxon>Boletales</taxon>
        <taxon>Coniophorineae</taxon>
        <taxon>Hygrophoropsidaceae</taxon>
        <taxon>Hygrophoropsis</taxon>
    </lineage>
</organism>
<dbReference type="Proteomes" id="UP000790377">
    <property type="component" value="Unassembled WGS sequence"/>
</dbReference>
<keyword evidence="2" id="KW-1185">Reference proteome</keyword>
<comment type="caution">
    <text evidence="1">The sequence shown here is derived from an EMBL/GenBank/DDBJ whole genome shotgun (WGS) entry which is preliminary data.</text>
</comment>
<accession>A0ACB7ZSY0</accession>
<gene>
    <name evidence="1" type="ORF">BJ138DRAFT_1119650</name>
</gene>
<proteinExistence type="predicted"/>
<sequence>TGQRIREALQFGDSVWRLAFSPNGTQLAAGSNQGKVRVFDVATGKTVLGPIKAHTERVTSALFTLDGKQFITASLDKSIRVWDGSTGQEVGDPMQGHEHIQQIALSYDGRRLASVAYDGTVRVWDQNTRPQLGDSLRAQDNVQSLAVAWSPSGRSIVAGTKVGSIYLWDVPPLEAEDSDTTAVGNMLSSLLQASLKEAQPPVFAAGNPLQPSASQLRTSSLSPSILDLPVGAPTPVKPNSNPPPLPADFWDFPDSDPPALVRPPISVSFNGFIIEISVELIHVGPGWQTVSRDEQPSTKPSAPASSKTTPKTPVSASPAKPPINLSARILARFRRDKHAADNIEMEPPRASHLPKYSRVVKVPLAEADVVSNIFP</sequence>
<feature type="non-terminal residue" evidence="1">
    <location>
        <position position="1"/>
    </location>
</feature>
<protein>
    <submittedName>
        <fullName evidence="1">Quinon protein alcohol dehydrogenase-like superfamily</fullName>
    </submittedName>
</protein>